<evidence type="ECO:0000259" key="5">
    <source>
        <dbReference type="SMART" id="SM01391"/>
    </source>
</evidence>
<feature type="compositionally biased region" description="Polar residues" evidence="4">
    <location>
        <begin position="1038"/>
        <end position="1049"/>
    </location>
</feature>
<dbReference type="InterPro" id="IPR039008">
    <property type="entry name" value="IF_rod_dom"/>
</dbReference>
<evidence type="ECO:0000256" key="1">
    <source>
        <dbReference type="ARBA" id="ARBA00022754"/>
    </source>
</evidence>
<dbReference type="GO" id="GO:0005882">
    <property type="term" value="C:intermediate filament"/>
    <property type="evidence" value="ECO:0007669"/>
    <property type="project" value="UniProtKB-KW"/>
</dbReference>
<dbReference type="GO" id="GO:0005198">
    <property type="term" value="F:structural molecule activity"/>
    <property type="evidence" value="ECO:0007669"/>
    <property type="project" value="InterPro"/>
</dbReference>
<feature type="compositionally biased region" description="Pro residues" evidence="4">
    <location>
        <begin position="1153"/>
        <end position="1214"/>
    </location>
</feature>
<evidence type="ECO:0000256" key="2">
    <source>
        <dbReference type="ARBA" id="ARBA00023054"/>
    </source>
</evidence>
<name>A0AAV1GSU9_XYRNO</name>
<protein>
    <submittedName>
        <fullName evidence="6">Serine-rich adhesin for platelets-like isoform X2</fullName>
    </submittedName>
</protein>
<feature type="compositionally biased region" description="Polar residues" evidence="4">
    <location>
        <begin position="1272"/>
        <end position="1283"/>
    </location>
</feature>
<feature type="compositionally biased region" description="Low complexity" evidence="4">
    <location>
        <begin position="1310"/>
        <end position="1330"/>
    </location>
</feature>
<feature type="coiled-coil region" evidence="3">
    <location>
        <begin position="163"/>
        <end position="212"/>
    </location>
</feature>
<feature type="domain" description="IF rod" evidence="5">
    <location>
        <begin position="73"/>
        <end position="383"/>
    </location>
</feature>
<feature type="compositionally biased region" description="Low complexity" evidence="4">
    <location>
        <begin position="1471"/>
        <end position="1485"/>
    </location>
</feature>
<evidence type="ECO:0000256" key="3">
    <source>
        <dbReference type="SAM" id="Coils"/>
    </source>
</evidence>
<accession>A0AAV1GSU9</accession>
<keyword evidence="1" id="KW-0403">Intermediate filament</keyword>
<dbReference type="Pfam" id="PF00038">
    <property type="entry name" value="Filament"/>
    <property type="match status" value="1"/>
</dbReference>
<evidence type="ECO:0000313" key="6">
    <source>
        <dbReference type="EMBL" id="CAJ1075458.1"/>
    </source>
</evidence>
<dbReference type="PANTHER" id="PTHR23239">
    <property type="entry name" value="INTERMEDIATE FILAMENT"/>
    <property type="match status" value="1"/>
</dbReference>
<dbReference type="SMART" id="SM01391">
    <property type="entry name" value="Filament"/>
    <property type="match status" value="1"/>
</dbReference>
<feature type="region of interest" description="Disordered" evidence="4">
    <location>
        <begin position="821"/>
        <end position="1487"/>
    </location>
</feature>
<keyword evidence="2 3" id="KW-0175">Coiled coil</keyword>
<feature type="compositionally biased region" description="Low complexity" evidence="4">
    <location>
        <begin position="1131"/>
        <end position="1152"/>
    </location>
</feature>
<feature type="compositionally biased region" description="Polar residues" evidence="4">
    <location>
        <begin position="867"/>
        <end position="886"/>
    </location>
</feature>
<feature type="region of interest" description="Disordered" evidence="4">
    <location>
        <begin position="693"/>
        <end position="712"/>
    </location>
</feature>
<evidence type="ECO:0000313" key="7">
    <source>
        <dbReference type="Proteomes" id="UP001178508"/>
    </source>
</evidence>
<proteinExistence type="predicted"/>
<feature type="coiled-coil region" evidence="3">
    <location>
        <begin position="289"/>
        <end position="383"/>
    </location>
</feature>
<dbReference type="InterPro" id="IPR002957">
    <property type="entry name" value="Keratin_I"/>
</dbReference>
<gene>
    <name evidence="6" type="ORF">XNOV1_A022527</name>
</gene>
<dbReference type="Proteomes" id="UP001178508">
    <property type="component" value="Chromosome 16"/>
</dbReference>
<feature type="coiled-coil region" evidence="3">
    <location>
        <begin position="78"/>
        <end position="112"/>
    </location>
</feature>
<feature type="compositionally biased region" description="Low complexity" evidence="4">
    <location>
        <begin position="1284"/>
        <end position="1303"/>
    </location>
</feature>
<dbReference type="SUPFAM" id="SSF64593">
    <property type="entry name" value="Intermediate filament protein, coiled coil region"/>
    <property type="match status" value="2"/>
</dbReference>
<keyword evidence="7" id="KW-1185">Reference proteome</keyword>
<feature type="compositionally biased region" description="Low complexity" evidence="4">
    <location>
        <begin position="1377"/>
        <end position="1389"/>
    </location>
</feature>
<sequence>MTPWQILQAGRARAAQGYRFHHGPAAAMHYNSAPVHFRFAPVHYNSAPMHYNSAPVHYNSAPVHYNSVQWHYNSKSILQQLNKRLASYLQQVHSLEAANKELERLVQEELDKKCPSKLKELEGYLRTASLLQDQIGECLQSQAQVKLQLLSAELTYCDLKDRCERVQEQHGRLEAELDDLRLLGEELEVQTLPELQRRIIDQSEQMMELQKQHQQDSQGLLAQVSGGVTVEMQTSWMPHLKDQLEDLRPTRESLMDKTQDWFSAPVSLLSHPEVTFDSAAQVEVEWAELKELRRTATGLMEELSQLQAVNTVLEASGVEQTESFVLQLDVLQQRADRLCRDLDSVLQAEAQQAADHQALMDIKIRLETEISDYRGLLDEQDEQRFSSLLTKSVKNTPSYQIPASPSASRRNITVDKIGGAQEGNLWMNQGQTVYEDKIHSVRKPPVAAALPETTTISRTVRNISKHPKGQAVSSVNTIYRTGSFHQSENKASVGSQVSQSFSKGAAIETSKPEINPSNTILLPEKQTTTETPRQKTKENSVIGTDIYDPSVQTTTEVKIETETIISLRADFTEASIQTEDQDPAQVDAFVEDVEGTADPASIVSESHSLRTKETQGLISAEMFSMDDNNRERGNSEEEGEVTREEDDFILRVIQSSVSDSFSNGSGDVSQVTMDLAKTDDEIVHLEGKETLFGTTESKNSSDSGLALSSTEDCLSPEEGPVFMNQTKLVTSLSPEVSLSSDQTDVLLSITDQVFSPLDLDLLSPDSLLSPEDPSLSPNNGTCLSPIQTKECPNFGEEDEDACLSPTETQVRPLEKYVLTTKEEGQSLTFSGDQDSPKENRHSKVSVPLRDGDKVRLRSFEDNKENRISLNGANKSYKQSSRGTGSHPSGPGERSVMADKEEQLGFKGLYRRNKDSKQSPRDRNAGTGDSAVIKSGKSQNGGSGGSYRPEENRENQSEALVPAVSQPESQKLSKRGSGEWMVYSTLGCRGSLDDGSNLPKEEKEEGPPMATNLATSPPETGRFGSRGSGEWRVYGGSSGRISSSPNTRSEAATLSATSSLDKTKSGEQTVISGGQPTALALATSPPETGRFGSRGSGEWRVYGGSTGRMSRWAGSSSLPDADSRENPLANIRLSRSPPVRSPSTLSPQTFSPPLRSPPAFSPPLRSPPAFSPPLRSPPALSPPLRSPPALSPPLRSPPALSPPLRSPPALSPPLRSPTALSPTRASPLTIPRTGRFSGGGSGEWRVYGRSPGRLSTAGSADSDIANCRRVISPPSSRTGSAQRMSSSGSEGRLSSGVVRRSSSVGSGGKLSGPSGSHRISSAGKYGSAGSGEWKPVYSSASGSKSSAGSTGGAGTSSQRAPSPGGRVSTSMGSGGRLSSSTAGKSHTSSAGSGGGSNDRLSNQSGGRISSSSGSGRTNSMGGRVISSSSRSNRSTGSGAGGSKERISVCKMAALSISAAGRERTHEKKKPQATKQQQQQQKQAADKSPLVQRWLFTGVAVTSADSEDLDDIMHL</sequence>
<reference evidence="6" key="1">
    <citation type="submission" date="2023-08" db="EMBL/GenBank/DDBJ databases">
        <authorList>
            <person name="Alioto T."/>
            <person name="Alioto T."/>
            <person name="Gomez Garrido J."/>
        </authorList>
    </citation>
    <scope>NUCLEOTIDE SEQUENCE</scope>
</reference>
<evidence type="ECO:0000256" key="4">
    <source>
        <dbReference type="SAM" id="MobiDB-lite"/>
    </source>
</evidence>
<organism evidence="6 7">
    <name type="scientific">Xyrichtys novacula</name>
    <name type="common">Pearly razorfish</name>
    <name type="synonym">Hemipteronotus novacula</name>
    <dbReference type="NCBI Taxonomy" id="13765"/>
    <lineage>
        <taxon>Eukaryota</taxon>
        <taxon>Metazoa</taxon>
        <taxon>Chordata</taxon>
        <taxon>Craniata</taxon>
        <taxon>Vertebrata</taxon>
        <taxon>Euteleostomi</taxon>
        <taxon>Actinopterygii</taxon>
        <taxon>Neopterygii</taxon>
        <taxon>Teleostei</taxon>
        <taxon>Neoteleostei</taxon>
        <taxon>Acanthomorphata</taxon>
        <taxon>Eupercaria</taxon>
        <taxon>Labriformes</taxon>
        <taxon>Labridae</taxon>
        <taxon>Xyrichtys</taxon>
    </lineage>
</organism>
<feature type="compositionally biased region" description="Polar residues" evidence="4">
    <location>
        <begin position="1065"/>
        <end position="1074"/>
    </location>
</feature>
<feature type="compositionally biased region" description="Low complexity" evidence="4">
    <location>
        <begin position="1050"/>
        <end position="1059"/>
    </location>
</feature>
<feature type="compositionally biased region" description="Basic and acidic residues" evidence="4">
    <location>
        <begin position="849"/>
        <end position="866"/>
    </location>
</feature>
<feature type="compositionally biased region" description="Low complexity" evidence="4">
    <location>
        <begin position="1337"/>
        <end position="1347"/>
    </location>
</feature>
<feature type="compositionally biased region" description="Basic and acidic residues" evidence="4">
    <location>
        <begin position="911"/>
        <end position="923"/>
    </location>
</feature>
<dbReference type="EMBL" id="OY660879">
    <property type="protein sequence ID" value="CAJ1075458.1"/>
    <property type="molecule type" value="Genomic_DNA"/>
</dbReference>
<feature type="compositionally biased region" description="Low complexity" evidence="4">
    <location>
        <begin position="1403"/>
        <end position="1435"/>
    </location>
</feature>
<dbReference type="Gene3D" id="1.20.5.170">
    <property type="match status" value="1"/>
</dbReference>
<dbReference type="PANTHER" id="PTHR23239:SF180">
    <property type="entry name" value="KERATIN, TYPE I CYTOSKELETAL 17"/>
    <property type="match status" value="1"/>
</dbReference>